<organism evidence="2 3">
    <name type="scientific">Mesorhizobium plurifarium</name>
    <dbReference type="NCBI Taxonomy" id="69974"/>
    <lineage>
        <taxon>Bacteria</taxon>
        <taxon>Pseudomonadati</taxon>
        <taxon>Pseudomonadota</taxon>
        <taxon>Alphaproteobacteria</taxon>
        <taxon>Hyphomicrobiales</taxon>
        <taxon>Phyllobacteriaceae</taxon>
        <taxon>Mesorhizobium</taxon>
    </lineage>
</organism>
<gene>
    <name evidence="2" type="ORF">MPL1032_190153</name>
</gene>
<dbReference type="Proteomes" id="UP000182888">
    <property type="component" value="Unassembled WGS sequence"/>
</dbReference>
<accession>A0A0K2VUT4</accession>
<evidence type="ECO:0000313" key="2">
    <source>
        <dbReference type="EMBL" id="CDX54567.1"/>
    </source>
</evidence>
<dbReference type="EMBL" id="CCND01000011">
    <property type="protein sequence ID" value="CDX54567.1"/>
    <property type="molecule type" value="Genomic_DNA"/>
</dbReference>
<dbReference type="AlphaFoldDB" id="A0A0K2VUT4"/>
<reference evidence="3" key="1">
    <citation type="submission" date="2014-08" db="EMBL/GenBank/DDBJ databases">
        <authorList>
            <person name="Edwards T."/>
        </authorList>
    </citation>
    <scope>NUCLEOTIDE SEQUENCE [LARGE SCALE GENOMIC DNA]</scope>
</reference>
<protein>
    <submittedName>
        <fullName evidence="2">Uncharacterized protein</fullName>
    </submittedName>
</protein>
<sequence>MKTLLEKYLPHRSPDDPPGGGGNPPPAPAAPAPGDPPPAAPAAPPAAGPYRPQGLPDTMFGKDDRETMDKMATALTGYRQRDAERQMPDKVDAYNAFEVDKAPEAIRAYLPEAAKSPAFAAAAKVAMEHGVPVKTMHAITTAAYAGLQEAGMLEPLVNIEAERTALLPESAKSLSKADQDKAIDARMQANEDFVKLLTKPPVDAQGQPIPDAKPLIDPKVGEHALLMLMDTAQGNLFLEAIREQLTGAGRAQPFNGAGANGGDKGAREALRAELAAPEMNPQHPKFDRAKWDELNTKYQRLVGV</sequence>
<evidence type="ECO:0000313" key="3">
    <source>
        <dbReference type="Proteomes" id="UP000182888"/>
    </source>
</evidence>
<proteinExistence type="predicted"/>
<feature type="compositionally biased region" description="Basic and acidic residues" evidence="1">
    <location>
        <begin position="60"/>
        <end position="69"/>
    </location>
</feature>
<evidence type="ECO:0000256" key="1">
    <source>
        <dbReference type="SAM" id="MobiDB-lite"/>
    </source>
</evidence>
<feature type="compositionally biased region" description="Basic and acidic residues" evidence="1">
    <location>
        <begin position="1"/>
        <end position="15"/>
    </location>
</feature>
<name>A0A0K2VUT4_MESPL</name>
<feature type="region of interest" description="Disordered" evidence="1">
    <location>
        <begin position="1"/>
        <end position="69"/>
    </location>
</feature>
<feature type="compositionally biased region" description="Pro residues" evidence="1">
    <location>
        <begin position="23"/>
        <end position="47"/>
    </location>
</feature>